<feature type="chain" id="PRO_5012501134" evidence="10">
    <location>
        <begin position="30"/>
        <end position="845"/>
    </location>
</feature>
<gene>
    <name evidence="13" type="ORF">SAMN02745664_10237</name>
</gene>
<feature type="domain" description="TonB-dependent receptor plug" evidence="12">
    <location>
        <begin position="66"/>
        <end position="186"/>
    </location>
</feature>
<proteinExistence type="inferred from homology"/>
<comment type="subcellular location">
    <subcellularLocation>
        <location evidence="1 8">Cell outer membrane</location>
        <topology evidence="1 8">Multi-pass membrane protein</topology>
    </subcellularLocation>
</comment>
<reference evidence="14" key="1">
    <citation type="submission" date="2017-01" db="EMBL/GenBank/DDBJ databases">
        <authorList>
            <person name="Varghese N."/>
            <person name="Submissions S."/>
        </authorList>
    </citation>
    <scope>NUCLEOTIDE SEQUENCE [LARGE SCALE GENOMIC DNA]</scope>
    <source>
        <strain evidence="14">DSM 21768</strain>
    </source>
</reference>
<dbReference type="GO" id="GO:0009279">
    <property type="term" value="C:cell outer membrane"/>
    <property type="evidence" value="ECO:0007669"/>
    <property type="project" value="UniProtKB-SubCell"/>
</dbReference>
<dbReference type="InterPro" id="IPR037066">
    <property type="entry name" value="Plug_dom_sf"/>
</dbReference>
<dbReference type="STRING" id="34061.B0189_05905"/>
<dbReference type="InterPro" id="IPR039426">
    <property type="entry name" value="TonB-dep_rcpt-like"/>
</dbReference>
<evidence type="ECO:0000256" key="8">
    <source>
        <dbReference type="PROSITE-ProRule" id="PRU01360"/>
    </source>
</evidence>
<sequence>MLIWDNKMKSSLSLLSASIMILMPNWANAQEVAAEKAAPQTTGIMPSVVLPAVYVSSVPRQNDIGRTYYDAEKLQNTPAINRTITEMLKQHPNVQFDRADQAAGTQGEIFATDFSINGALQYDNQILLNNASIANEINPVGGDNSFAADKLPGSAQTATINTALLCELSVLDSNVSAEYGGFVGGVVKAKTCVPKTATGKIYGKISYDYTSSDWTKYNYVNASELEDFDKNNNINYQKDFKKQGLSATVYGKPTNNLGLSLSLSRRLSDIYLKANLPDARAYNQQRTADNAMLDAEYQINANNSVKLNLSYTNNGSLRYQPNVADSKHTVDQQNYIVDLSFSHDLPNFQLKHALVYKQEKQQRKVSSDEYISWRKSAAKDWGVGTAVNEGTTGTPLEQNGNSWQYQLKAAFNPYENGRFSHQMTVGASLNQQQADWRRTSDYYWYFIPEIKGANGTDCQRADGSIDKYCDSTYERNNKTVGQYHTRRTYYQAGAINLKQLGWSAFTQHKLTFGQRLTVNLGLRYDDDNMTKKATIAPRFHLTYQPFANSDLALTLGANRYYGRNAFNLSLQDGIKNFAWDQRRTNLDDNWQTIGNLTGARIARNALKSPSTDEYVAGITAKAYNTNWQLQYTRRNYQDQIRQYRVSTTPLVWAYDNLGKSQSDIYSLTLASAKPFKLFGGEHELSLGGSYTKTLRNFNDFDDSTLRDDPYVLYQGRVVEHTDLPAVNYNQPWRATLSIHSRFNRLSLNNQLSYRAGQIGLAKSTLPADKQFDHAGSVVRQEYSKKRMGGVVNWDLNARYEFGGAYQLALGLTAKNLLNRKSQYLSGADVRSEVGRQYLAQVDFKF</sequence>
<organism evidence="13 14">
    <name type="scientific">Moraxella cuniculi DSM 21768</name>
    <dbReference type="NCBI Taxonomy" id="1122245"/>
    <lineage>
        <taxon>Bacteria</taxon>
        <taxon>Pseudomonadati</taxon>
        <taxon>Pseudomonadota</taxon>
        <taxon>Gammaproteobacteria</taxon>
        <taxon>Moraxellales</taxon>
        <taxon>Moraxellaceae</taxon>
        <taxon>Moraxella</taxon>
    </lineage>
</organism>
<evidence type="ECO:0000256" key="2">
    <source>
        <dbReference type="ARBA" id="ARBA00022448"/>
    </source>
</evidence>
<evidence type="ECO:0000256" key="5">
    <source>
        <dbReference type="ARBA" id="ARBA00023077"/>
    </source>
</evidence>
<keyword evidence="4 8" id="KW-0812">Transmembrane</keyword>
<dbReference type="InterPro" id="IPR012910">
    <property type="entry name" value="Plug_dom"/>
</dbReference>
<dbReference type="Gene3D" id="2.40.170.20">
    <property type="entry name" value="TonB-dependent receptor, beta-barrel domain"/>
    <property type="match status" value="1"/>
</dbReference>
<dbReference type="InterPro" id="IPR000531">
    <property type="entry name" value="Beta-barrel_TonB"/>
</dbReference>
<keyword evidence="7 8" id="KW-0998">Cell outer membrane</keyword>
<keyword evidence="14" id="KW-1185">Reference proteome</keyword>
<evidence type="ECO:0000256" key="1">
    <source>
        <dbReference type="ARBA" id="ARBA00004571"/>
    </source>
</evidence>
<keyword evidence="5 9" id="KW-0798">TonB box</keyword>
<dbReference type="InterPro" id="IPR036942">
    <property type="entry name" value="Beta-barrel_TonB_sf"/>
</dbReference>
<evidence type="ECO:0000313" key="14">
    <source>
        <dbReference type="Proteomes" id="UP000187495"/>
    </source>
</evidence>
<name>A0A1N7DQV0_9GAMM</name>
<evidence type="ECO:0000256" key="3">
    <source>
        <dbReference type="ARBA" id="ARBA00022452"/>
    </source>
</evidence>
<dbReference type="Gene3D" id="2.170.130.10">
    <property type="entry name" value="TonB-dependent receptor, plug domain"/>
    <property type="match status" value="1"/>
</dbReference>
<evidence type="ECO:0000259" key="12">
    <source>
        <dbReference type="Pfam" id="PF07715"/>
    </source>
</evidence>
<evidence type="ECO:0000313" key="13">
    <source>
        <dbReference type="EMBL" id="SIR78138.1"/>
    </source>
</evidence>
<keyword evidence="13" id="KW-0675">Receptor</keyword>
<feature type="domain" description="TonB-dependent receptor-like beta-barrel" evidence="11">
    <location>
        <begin position="294"/>
        <end position="816"/>
    </location>
</feature>
<dbReference type="AlphaFoldDB" id="A0A1N7DQV0"/>
<keyword evidence="2 8" id="KW-0813">Transport</keyword>
<evidence type="ECO:0000256" key="9">
    <source>
        <dbReference type="RuleBase" id="RU003357"/>
    </source>
</evidence>
<evidence type="ECO:0000256" key="4">
    <source>
        <dbReference type="ARBA" id="ARBA00022692"/>
    </source>
</evidence>
<dbReference type="Proteomes" id="UP000187495">
    <property type="component" value="Unassembled WGS sequence"/>
</dbReference>
<dbReference type="EMBL" id="FTNU01000002">
    <property type="protein sequence ID" value="SIR78138.1"/>
    <property type="molecule type" value="Genomic_DNA"/>
</dbReference>
<feature type="signal peptide" evidence="10">
    <location>
        <begin position="1"/>
        <end position="29"/>
    </location>
</feature>
<evidence type="ECO:0000256" key="6">
    <source>
        <dbReference type="ARBA" id="ARBA00023136"/>
    </source>
</evidence>
<evidence type="ECO:0000256" key="10">
    <source>
        <dbReference type="SAM" id="SignalP"/>
    </source>
</evidence>
<dbReference type="Pfam" id="PF00593">
    <property type="entry name" value="TonB_dep_Rec_b-barrel"/>
    <property type="match status" value="1"/>
</dbReference>
<keyword evidence="6 8" id="KW-0472">Membrane</keyword>
<protein>
    <submittedName>
        <fullName evidence="13">TonB-dependent Receptor Plug Domain</fullName>
    </submittedName>
</protein>
<keyword evidence="3 8" id="KW-1134">Transmembrane beta strand</keyword>
<dbReference type="PROSITE" id="PS52016">
    <property type="entry name" value="TONB_DEPENDENT_REC_3"/>
    <property type="match status" value="1"/>
</dbReference>
<keyword evidence="10" id="KW-0732">Signal</keyword>
<evidence type="ECO:0000256" key="7">
    <source>
        <dbReference type="ARBA" id="ARBA00023237"/>
    </source>
</evidence>
<evidence type="ECO:0000259" key="11">
    <source>
        <dbReference type="Pfam" id="PF00593"/>
    </source>
</evidence>
<comment type="similarity">
    <text evidence="8 9">Belongs to the TonB-dependent receptor family.</text>
</comment>
<accession>A0A1N7DQV0</accession>
<dbReference type="SUPFAM" id="SSF56935">
    <property type="entry name" value="Porins"/>
    <property type="match status" value="1"/>
</dbReference>
<dbReference type="Pfam" id="PF07715">
    <property type="entry name" value="Plug"/>
    <property type="match status" value="1"/>
</dbReference>